<reference evidence="2" key="1">
    <citation type="submission" date="2022-04" db="EMBL/GenBank/DDBJ databases">
        <title>A functionally conserved STORR gene fusion in Papaver species that diverged 16.8 million years ago.</title>
        <authorList>
            <person name="Catania T."/>
        </authorList>
    </citation>
    <scope>NUCLEOTIDE SEQUENCE</scope>
    <source>
        <strain evidence="2">S-188037</strain>
    </source>
</reference>
<dbReference type="PANTHER" id="PTHR14464">
    <property type="entry name" value="EXONUCLEASE V"/>
    <property type="match status" value="1"/>
</dbReference>
<dbReference type="EMBL" id="JAJJMB010016078">
    <property type="protein sequence ID" value="KAI3849940.1"/>
    <property type="molecule type" value="Genomic_DNA"/>
</dbReference>
<comment type="similarity">
    <text evidence="1">Belongs to the EXO5 family.</text>
</comment>
<evidence type="ECO:0000256" key="1">
    <source>
        <dbReference type="ARBA" id="ARBA00009797"/>
    </source>
</evidence>
<dbReference type="InterPro" id="IPR019190">
    <property type="entry name" value="EXOV"/>
</dbReference>
<proteinExistence type="inferred from homology"/>
<keyword evidence="3" id="KW-1185">Reference proteome</keyword>
<dbReference type="InterPro" id="IPR011604">
    <property type="entry name" value="PDDEXK-like_dom_sf"/>
</dbReference>
<dbReference type="Gene3D" id="3.90.320.10">
    <property type="match status" value="1"/>
</dbReference>
<protein>
    <recommendedName>
        <fullName evidence="4">Exonuclease V, chloroplastic</fullName>
    </recommendedName>
</protein>
<evidence type="ECO:0000313" key="2">
    <source>
        <dbReference type="EMBL" id="KAI3849940.1"/>
    </source>
</evidence>
<dbReference type="GO" id="GO:0036297">
    <property type="term" value="P:interstrand cross-link repair"/>
    <property type="evidence" value="ECO:0007669"/>
    <property type="project" value="TreeGrafter"/>
</dbReference>
<dbReference type="GO" id="GO:0005634">
    <property type="term" value="C:nucleus"/>
    <property type="evidence" value="ECO:0007669"/>
    <property type="project" value="TreeGrafter"/>
</dbReference>
<evidence type="ECO:0000313" key="3">
    <source>
        <dbReference type="Proteomes" id="UP001202328"/>
    </source>
</evidence>
<comment type="caution">
    <text evidence="2">The sequence shown here is derived from an EMBL/GenBank/DDBJ whole genome shotgun (WGS) entry which is preliminary data.</text>
</comment>
<dbReference type="GO" id="GO:0045145">
    <property type="term" value="F:single-stranded DNA 5'-3' DNA exonuclease activity"/>
    <property type="evidence" value="ECO:0007669"/>
    <property type="project" value="InterPro"/>
</dbReference>
<sequence length="334" mass="38417">MVSRISIFRPSFIYPFSTSLFGKNLRLSNQSQKRLLVWGCSSGSQYGKKYFSVSDLRAWEWCEKQFEYDRQFGKYKSPTKPMKRGTARHKKLEEEVSKKVVVRKVSADDAWAAKFLNFLICTNQLSLEGLTRELPLVSLVNGKWFVGKIDELRMPTVGMAQNPSLVDTKTRSQATLPSEPQKRNSRLQLMCYKYLWDTTISTNFPVDDFFNSFGLDPQHSLSKEIQDRAINLGFHAETLGDLVMFYQSTCSALLPSQNELLLRYEYQVDNSLLGEDTFSYDSDSFQSLMKNFVEFVGGQRDASYVPKNENWKCRICSYASVCPSTTTSHTIRHQ</sequence>
<dbReference type="PANTHER" id="PTHR14464:SF4">
    <property type="entry name" value="EXONUCLEASE V"/>
    <property type="match status" value="1"/>
</dbReference>
<organism evidence="2 3">
    <name type="scientific">Papaver atlanticum</name>
    <dbReference type="NCBI Taxonomy" id="357466"/>
    <lineage>
        <taxon>Eukaryota</taxon>
        <taxon>Viridiplantae</taxon>
        <taxon>Streptophyta</taxon>
        <taxon>Embryophyta</taxon>
        <taxon>Tracheophyta</taxon>
        <taxon>Spermatophyta</taxon>
        <taxon>Magnoliopsida</taxon>
        <taxon>Ranunculales</taxon>
        <taxon>Papaveraceae</taxon>
        <taxon>Papaveroideae</taxon>
        <taxon>Papaver</taxon>
    </lineage>
</organism>
<dbReference type="Pfam" id="PF09810">
    <property type="entry name" value="Exo5"/>
    <property type="match status" value="3"/>
</dbReference>
<name>A0AAD4S020_9MAGN</name>
<evidence type="ECO:0008006" key="4">
    <source>
        <dbReference type="Google" id="ProtNLM"/>
    </source>
</evidence>
<dbReference type="Proteomes" id="UP001202328">
    <property type="component" value="Unassembled WGS sequence"/>
</dbReference>
<dbReference type="AlphaFoldDB" id="A0AAD4S020"/>
<gene>
    <name evidence="2" type="ORF">MKW98_026854</name>
</gene>
<accession>A0AAD4S020</accession>